<name>A0ABV6NQU2_9ACTN</name>
<comment type="caution">
    <text evidence="3">The sequence shown here is derived from an EMBL/GenBank/DDBJ whole genome shotgun (WGS) entry which is preliminary data.</text>
</comment>
<feature type="transmembrane region" description="Helical" evidence="2">
    <location>
        <begin position="184"/>
        <end position="202"/>
    </location>
</feature>
<dbReference type="EMBL" id="JBHLUE010000001">
    <property type="protein sequence ID" value="MFC0562627.1"/>
    <property type="molecule type" value="Genomic_DNA"/>
</dbReference>
<evidence type="ECO:0000313" key="3">
    <source>
        <dbReference type="EMBL" id="MFC0562627.1"/>
    </source>
</evidence>
<feature type="compositionally biased region" description="Pro residues" evidence="1">
    <location>
        <begin position="40"/>
        <end position="57"/>
    </location>
</feature>
<feature type="compositionally biased region" description="Low complexity" evidence="1">
    <location>
        <begin position="27"/>
        <end position="39"/>
    </location>
</feature>
<feature type="region of interest" description="Disordered" evidence="1">
    <location>
        <begin position="1"/>
        <end position="61"/>
    </location>
</feature>
<sequence>MSYPGPYPPAPQNAPTAAPAPGPHPGTAPGGYAQPVSPGGYPPPVSPGHPPVSPGQPYPGGYAQPAAPAYPGYAAPAQPGHGGPAHLGYAGPGYAEPAHAGYGVLPGQAYPATGPAPVNDPRAAGVPGLTCRLCGCAPAAKVTFRGHRGMVLIMQFLSMKGPFCHGCGLATFRSMTSKTLVQGWWGYFSFVITPIVVLYNLAVSGRVRRLAPPRPIPGAPSRAPLDPGPHLLVRPMTIIGLAIPLAVLILLFALAMNG</sequence>
<proteinExistence type="predicted"/>
<keyword evidence="2" id="KW-0812">Transmembrane</keyword>
<keyword evidence="2" id="KW-1133">Transmembrane helix</keyword>
<dbReference type="Proteomes" id="UP001589894">
    <property type="component" value="Unassembled WGS sequence"/>
</dbReference>
<reference evidence="3 4" key="1">
    <citation type="submission" date="2024-09" db="EMBL/GenBank/DDBJ databases">
        <authorList>
            <person name="Sun Q."/>
            <person name="Mori K."/>
        </authorList>
    </citation>
    <scope>NUCLEOTIDE SEQUENCE [LARGE SCALE GENOMIC DNA]</scope>
    <source>
        <strain evidence="3 4">TBRC 2205</strain>
    </source>
</reference>
<accession>A0ABV6NQU2</accession>
<dbReference type="RefSeq" id="WP_377334443.1">
    <property type="nucleotide sequence ID" value="NZ_JBHLUE010000001.1"/>
</dbReference>
<protein>
    <submittedName>
        <fullName evidence="3">Uncharacterized protein</fullName>
    </submittedName>
</protein>
<feature type="compositionally biased region" description="Pro residues" evidence="1">
    <location>
        <begin position="1"/>
        <end position="26"/>
    </location>
</feature>
<gene>
    <name evidence="3" type="ORF">ACFFHU_00325</name>
</gene>
<keyword evidence="4" id="KW-1185">Reference proteome</keyword>
<keyword evidence="2" id="KW-0472">Membrane</keyword>
<evidence type="ECO:0000313" key="4">
    <source>
        <dbReference type="Proteomes" id="UP001589894"/>
    </source>
</evidence>
<organism evidence="3 4">
    <name type="scientific">Plantactinospora siamensis</name>
    <dbReference type="NCBI Taxonomy" id="555372"/>
    <lineage>
        <taxon>Bacteria</taxon>
        <taxon>Bacillati</taxon>
        <taxon>Actinomycetota</taxon>
        <taxon>Actinomycetes</taxon>
        <taxon>Micromonosporales</taxon>
        <taxon>Micromonosporaceae</taxon>
        <taxon>Plantactinospora</taxon>
    </lineage>
</organism>
<evidence type="ECO:0000256" key="1">
    <source>
        <dbReference type="SAM" id="MobiDB-lite"/>
    </source>
</evidence>
<evidence type="ECO:0000256" key="2">
    <source>
        <dbReference type="SAM" id="Phobius"/>
    </source>
</evidence>
<feature type="transmembrane region" description="Helical" evidence="2">
    <location>
        <begin position="231"/>
        <end position="255"/>
    </location>
</feature>